<evidence type="ECO:0000313" key="3">
    <source>
        <dbReference type="Proteomes" id="UP000186705"/>
    </source>
</evidence>
<comment type="similarity">
    <text evidence="1">Belongs to the ROK (NagC/XylR) family.</text>
</comment>
<proteinExistence type="inferred from homology"/>
<accession>A0A1U7NN04</accession>
<dbReference type="InterPro" id="IPR043129">
    <property type="entry name" value="ATPase_NBD"/>
</dbReference>
<dbReference type="STRING" id="1862672.BO225_05765"/>
<sequence>MQTNISVDLGGTNVRCALVDENGTILSIVKGSSNPEKGAQAIVDKIESLIKQLDNYEQANAIGIVVPGLIDQEKGIITAANNLPKLIDYPLKKQLEQDLGKPVILANDVKAAAYGEAISGAGKEHAIVYYISISTGIGGAAVIDQKLLSGFHGFAGEVGNVIVDPHYEAIGIMNAGAAEALGSGTAIIRIGKEKLGQQIEHAGNVFDLAKQNQKEAQEIVEQMTDHLSTLLSTIALVIDPSIIILGGGVMKGKDVFLEALDQKFHAKIFDAMRDIRIEEAQLEEPGIVGAAMLAQQSVSH</sequence>
<dbReference type="PANTHER" id="PTHR18964:SF149">
    <property type="entry name" value="BIFUNCTIONAL UDP-N-ACETYLGLUCOSAMINE 2-EPIMERASE_N-ACETYLMANNOSAMINE KINASE"/>
    <property type="match status" value="1"/>
</dbReference>
<dbReference type="InterPro" id="IPR000600">
    <property type="entry name" value="ROK"/>
</dbReference>
<organism evidence="2 3">
    <name type="scientific">Dubosiella newyorkensis</name>
    <dbReference type="NCBI Taxonomy" id="1862672"/>
    <lineage>
        <taxon>Bacteria</taxon>
        <taxon>Bacillati</taxon>
        <taxon>Bacillota</taxon>
        <taxon>Erysipelotrichia</taxon>
        <taxon>Erysipelotrichales</taxon>
        <taxon>Erysipelotrichaceae</taxon>
        <taxon>Dubosiella</taxon>
    </lineage>
</organism>
<dbReference type="SUPFAM" id="SSF53067">
    <property type="entry name" value="Actin-like ATPase domain"/>
    <property type="match status" value="1"/>
</dbReference>
<name>A0A1U7NN04_9FIRM</name>
<reference evidence="2 3" key="1">
    <citation type="submission" date="2016-11" db="EMBL/GenBank/DDBJ databases">
        <title>Description of two novel members of the family Erysipelotrichaceae: Ileibacterium lipovorans gen. nov., sp. nov. and Dubosiella newyorkensis, gen. nov., sp. nov.</title>
        <authorList>
            <person name="Cox L.M."/>
            <person name="Sohn J."/>
            <person name="Tyrrell K.L."/>
            <person name="Citron D.M."/>
            <person name="Lawson P.A."/>
            <person name="Patel N.B."/>
            <person name="Iizumi T."/>
            <person name="Perez-Perez G.I."/>
            <person name="Goldstein E.J."/>
            <person name="Blaser M.J."/>
        </authorList>
    </citation>
    <scope>NUCLEOTIDE SEQUENCE [LARGE SCALE GENOMIC DNA]</scope>
    <source>
        <strain evidence="2 3">NYU-BL-A4</strain>
    </source>
</reference>
<dbReference type="Proteomes" id="UP000186705">
    <property type="component" value="Unassembled WGS sequence"/>
</dbReference>
<dbReference type="Pfam" id="PF00480">
    <property type="entry name" value="ROK"/>
    <property type="match status" value="1"/>
</dbReference>
<comment type="caution">
    <text evidence="2">The sequence shown here is derived from an EMBL/GenBank/DDBJ whole genome shotgun (WGS) entry which is preliminary data.</text>
</comment>
<dbReference type="RefSeq" id="WP_076341320.1">
    <property type="nucleotide sequence ID" value="NZ_CAMNTW010000042.1"/>
</dbReference>
<dbReference type="OrthoDB" id="9810372at2"/>
<evidence type="ECO:0008006" key="4">
    <source>
        <dbReference type="Google" id="ProtNLM"/>
    </source>
</evidence>
<keyword evidence="3" id="KW-1185">Reference proteome</keyword>
<dbReference type="AlphaFoldDB" id="A0A1U7NN04"/>
<evidence type="ECO:0000313" key="2">
    <source>
        <dbReference type="EMBL" id="OLU46671.1"/>
    </source>
</evidence>
<evidence type="ECO:0000256" key="1">
    <source>
        <dbReference type="ARBA" id="ARBA00006479"/>
    </source>
</evidence>
<protein>
    <recommendedName>
        <fullName evidence="4">Sugar kinase</fullName>
    </recommendedName>
</protein>
<gene>
    <name evidence="2" type="ORF">BO225_05765</name>
</gene>
<dbReference type="PANTHER" id="PTHR18964">
    <property type="entry name" value="ROK (REPRESSOR, ORF, KINASE) FAMILY"/>
    <property type="match status" value="1"/>
</dbReference>
<dbReference type="GeneID" id="78275451"/>
<dbReference type="EMBL" id="MPKA01000062">
    <property type="protein sequence ID" value="OLU46671.1"/>
    <property type="molecule type" value="Genomic_DNA"/>
</dbReference>
<dbReference type="Gene3D" id="3.30.420.40">
    <property type="match status" value="2"/>
</dbReference>